<evidence type="ECO:0000256" key="1">
    <source>
        <dbReference type="SAM" id="SignalP"/>
    </source>
</evidence>
<dbReference type="RefSeq" id="WP_079325778.1">
    <property type="nucleotide sequence ID" value="NZ_MXAP01000069.1"/>
</dbReference>
<feature type="signal peptide" evidence="1">
    <location>
        <begin position="1"/>
        <end position="24"/>
    </location>
</feature>
<feature type="chain" id="PRO_5016895825" evidence="1">
    <location>
        <begin position="25"/>
        <end position="97"/>
    </location>
</feature>
<evidence type="ECO:0000313" key="4">
    <source>
        <dbReference type="Proteomes" id="UP000190777"/>
    </source>
</evidence>
<sequence>MKKSVIKTLATAVVALAVATPAWAETVHTFTYDGGKKAEIYTSSQGVFVKTPVNNWDTKFEKGSSSSCEYKKHGSCYTKSQMIAEVESKTRSGEYWR</sequence>
<protein>
    <submittedName>
        <fullName evidence="3">Uncharacterized protein</fullName>
    </submittedName>
</protein>
<evidence type="ECO:0000313" key="3">
    <source>
        <dbReference type="EMBL" id="STZ03509.1"/>
    </source>
</evidence>
<reference evidence="2 4" key="1">
    <citation type="submission" date="2017-03" db="EMBL/GenBank/DDBJ databases">
        <title>Draft genome sequence of Moraxella equi CCUG 4950T type strain.</title>
        <authorList>
            <person name="Salva-Serra F."/>
            <person name="Engstrom-Jakobsson H."/>
            <person name="Thorell K."/>
            <person name="Jaen-Luchoro D."/>
            <person name="Gonzales-Siles L."/>
            <person name="Karlsson R."/>
            <person name="Yazdan S."/>
            <person name="Boulund F."/>
            <person name="Johnning A."/>
            <person name="Engstrand L."/>
            <person name="Kristiansson E."/>
            <person name="Moore E."/>
        </authorList>
    </citation>
    <scope>NUCLEOTIDE SEQUENCE [LARGE SCALE GENOMIC DNA]</scope>
    <source>
        <strain evidence="2 4">CCUG 4950</strain>
    </source>
</reference>
<keyword evidence="1" id="KW-0732">Signal</keyword>
<gene>
    <name evidence="2" type="ORF">B5J93_07230</name>
    <name evidence="3" type="ORF">NCTC11012_01762</name>
</gene>
<keyword evidence="4" id="KW-1185">Reference proteome</keyword>
<dbReference type="AlphaFoldDB" id="A0A378QRJ3"/>
<organism evidence="3 5">
    <name type="scientific">Moraxella equi</name>
    <dbReference type="NCBI Taxonomy" id="60442"/>
    <lineage>
        <taxon>Bacteria</taxon>
        <taxon>Pseudomonadati</taxon>
        <taxon>Pseudomonadota</taxon>
        <taxon>Gammaproteobacteria</taxon>
        <taxon>Moraxellales</taxon>
        <taxon>Moraxellaceae</taxon>
        <taxon>Moraxella</taxon>
    </lineage>
</organism>
<reference evidence="3 5" key="2">
    <citation type="submission" date="2018-06" db="EMBL/GenBank/DDBJ databases">
        <authorList>
            <consortium name="Pathogen Informatics"/>
            <person name="Doyle S."/>
        </authorList>
    </citation>
    <scope>NUCLEOTIDE SEQUENCE [LARGE SCALE GENOMIC DNA]</scope>
    <source>
        <strain evidence="3 5">NCTC11012</strain>
    </source>
</reference>
<accession>A0A378QRJ3</accession>
<evidence type="ECO:0000313" key="2">
    <source>
        <dbReference type="EMBL" id="OPH38007.1"/>
    </source>
</evidence>
<dbReference type="EMBL" id="MXAP01000069">
    <property type="protein sequence ID" value="OPH38007.1"/>
    <property type="molecule type" value="Genomic_DNA"/>
</dbReference>
<evidence type="ECO:0000313" key="5">
    <source>
        <dbReference type="Proteomes" id="UP000254618"/>
    </source>
</evidence>
<dbReference type="Proteomes" id="UP000190777">
    <property type="component" value="Unassembled WGS sequence"/>
</dbReference>
<proteinExistence type="predicted"/>
<dbReference type="Proteomes" id="UP000254618">
    <property type="component" value="Unassembled WGS sequence"/>
</dbReference>
<dbReference type="EMBL" id="UGQF01000001">
    <property type="protein sequence ID" value="STZ03509.1"/>
    <property type="molecule type" value="Genomic_DNA"/>
</dbReference>
<name>A0A378QRJ3_9GAMM</name>